<evidence type="ECO:0000256" key="3">
    <source>
        <dbReference type="ARBA" id="ARBA00022777"/>
    </source>
</evidence>
<dbReference type="GO" id="GO:0008865">
    <property type="term" value="F:fructokinase activity"/>
    <property type="evidence" value="ECO:0007669"/>
    <property type="project" value="UniProtKB-ARBA"/>
</dbReference>
<dbReference type="PRINTS" id="PR00990">
    <property type="entry name" value="RIBOKINASE"/>
</dbReference>
<dbReference type="KEGG" id="ceu:A7L45_02360"/>
<dbReference type="Gene3D" id="6.10.140.490">
    <property type="match status" value="1"/>
</dbReference>
<dbReference type="CDD" id="cd01167">
    <property type="entry name" value="bac_FRK"/>
    <property type="match status" value="1"/>
</dbReference>
<dbReference type="PANTHER" id="PTHR43085:SF57">
    <property type="entry name" value="CARBOHYDRATE KINASE PFKB DOMAIN-CONTAINING PROTEIN"/>
    <property type="match status" value="1"/>
</dbReference>
<dbReference type="PANTHER" id="PTHR43085">
    <property type="entry name" value="HEXOKINASE FAMILY MEMBER"/>
    <property type="match status" value="1"/>
</dbReference>
<dbReference type="InterPro" id="IPR002139">
    <property type="entry name" value="Ribo/fructo_kinase"/>
</dbReference>
<dbReference type="Gene3D" id="3.40.1620.20">
    <property type="match status" value="1"/>
</dbReference>
<keyword evidence="2" id="KW-0808">Transferase</keyword>
<dbReference type="GO" id="GO:0006000">
    <property type="term" value="P:fructose metabolic process"/>
    <property type="evidence" value="ECO:0007669"/>
    <property type="project" value="UniProtKB-ARBA"/>
</dbReference>
<dbReference type="EMBL" id="CP015756">
    <property type="protein sequence ID" value="APC38988.1"/>
    <property type="molecule type" value="Genomic_DNA"/>
</dbReference>
<reference evidence="6" key="1">
    <citation type="journal article" date="2016" name="Front. Microbiol.">
        <title>Complete Genome Sequence of Clostridium estertheticum DSM 8809, a Microbe Identified in Spoiled Vacuum Packed Beef.</title>
        <authorList>
            <person name="Yu Z."/>
            <person name="Gunn L."/>
            <person name="Brennan E."/>
            <person name="Reid R."/>
            <person name="Wall P.G."/>
            <person name="Gaora O.P."/>
            <person name="Hurley D."/>
            <person name="Bolton D."/>
            <person name="Fanning S."/>
        </authorList>
    </citation>
    <scope>NUCLEOTIDE SEQUENCE [LARGE SCALE GENOMIC DNA]</scope>
    <source>
        <strain evidence="6">DSM 8809</strain>
    </source>
</reference>
<evidence type="ECO:0000256" key="2">
    <source>
        <dbReference type="ARBA" id="ARBA00022679"/>
    </source>
</evidence>
<dbReference type="InterPro" id="IPR011611">
    <property type="entry name" value="PfkB_dom"/>
</dbReference>
<gene>
    <name evidence="5" type="ORF">A7L45_02360</name>
</gene>
<dbReference type="STRING" id="1552.A7L45_02360"/>
<accession>A0A1J0GCB3</accession>
<dbReference type="InterPro" id="IPR050306">
    <property type="entry name" value="PfkB_Carbo_kinase"/>
</dbReference>
<dbReference type="Pfam" id="PF00294">
    <property type="entry name" value="PfkB"/>
    <property type="match status" value="1"/>
</dbReference>
<dbReference type="Gene3D" id="3.40.1190.30">
    <property type="match status" value="1"/>
</dbReference>
<keyword evidence="3 5" id="KW-0418">Kinase</keyword>
<dbReference type="InterPro" id="IPR029056">
    <property type="entry name" value="Ribokinase-like"/>
</dbReference>
<comment type="similarity">
    <text evidence="1">Belongs to the carbohydrate kinase PfkB family.</text>
</comment>
<dbReference type="PROSITE" id="PS00583">
    <property type="entry name" value="PFKB_KINASES_1"/>
    <property type="match status" value="1"/>
</dbReference>
<organism evidence="5 6">
    <name type="scientific">Clostridium estertheticum subsp. estertheticum</name>
    <dbReference type="NCBI Taxonomy" id="1552"/>
    <lineage>
        <taxon>Bacteria</taxon>
        <taxon>Bacillati</taxon>
        <taxon>Bacillota</taxon>
        <taxon>Clostridia</taxon>
        <taxon>Eubacteriales</taxon>
        <taxon>Clostridiaceae</taxon>
        <taxon>Clostridium</taxon>
    </lineage>
</organism>
<evidence type="ECO:0000313" key="5">
    <source>
        <dbReference type="EMBL" id="APC38988.1"/>
    </source>
</evidence>
<name>A0A1J0GCB3_9CLOT</name>
<dbReference type="InterPro" id="IPR002173">
    <property type="entry name" value="Carboh/pur_kinase_PfkB_CS"/>
</dbReference>
<proteinExistence type="inferred from homology"/>
<dbReference type="OrthoDB" id="9813569at2"/>
<sequence length="318" mass="35777">MISFNKKIEFYDKEIDVLAVGELLIDMISKEYSNNFQSNDYQRYFGGSPANIAMNITKLGIKSQIVSAVGNDGLGDFLMQHLKNNNINTSMVKQVDYPTSIVLITKSIGTPVPIFYRNADFKVHYSEELEGTIKKTKIVHFSCWPLSMQPFRNTMEQIIKIARKNKIIIAFDPNYHRMIWERGHDGIEYVKSIIKYVDIIKPSEDDAQRLFGKDTIDNQIDKFLELGAKLVIMTLGKGGAVVSNGNEKIKIPTLASDVVDTTGAGDAFWSGFYAAIIKGYTVKQSLYLASAVSAYKLRFLGAVVELPSIEKIKNIYEL</sequence>
<dbReference type="RefSeq" id="WP_071611285.1">
    <property type="nucleotide sequence ID" value="NZ_CP015756.1"/>
</dbReference>
<evidence type="ECO:0000259" key="4">
    <source>
        <dbReference type="Pfam" id="PF00294"/>
    </source>
</evidence>
<protein>
    <submittedName>
        <fullName evidence="5">Fructokinase</fullName>
    </submittedName>
</protein>
<dbReference type="Proteomes" id="UP000182569">
    <property type="component" value="Chromosome"/>
</dbReference>
<evidence type="ECO:0000256" key="1">
    <source>
        <dbReference type="ARBA" id="ARBA00010688"/>
    </source>
</evidence>
<feature type="domain" description="Carbohydrate kinase PfkB" evidence="4">
    <location>
        <begin position="16"/>
        <end position="301"/>
    </location>
</feature>
<dbReference type="SUPFAM" id="SSF53613">
    <property type="entry name" value="Ribokinase-like"/>
    <property type="match status" value="1"/>
</dbReference>
<evidence type="ECO:0000313" key="6">
    <source>
        <dbReference type="Proteomes" id="UP000182569"/>
    </source>
</evidence>
<keyword evidence="6" id="KW-1185">Reference proteome</keyword>
<dbReference type="AlphaFoldDB" id="A0A1J0GCB3"/>